<dbReference type="AlphaFoldDB" id="A0A2Z4ZD39"/>
<protein>
    <recommendedName>
        <fullName evidence="1">Anti-bacteriophage protein A/HamA C-terminal domain-containing protein</fullName>
    </recommendedName>
</protein>
<proteinExistence type="predicted"/>
<name>A0A2Z4ZD39_9PSED</name>
<keyword evidence="3" id="KW-1185">Reference proteome</keyword>
<evidence type="ECO:0000313" key="3">
    <source>
        <dbReference type="Proteomes" id="UP000251666"/>
    </source>
</evidence>
<evidence type="ECO:0000259" key="1">
    <source>
        <dbReference type="Pfam" id="PF08878"/>
    </source>
</evidence>
<dbReference type="Proteomes" id="UP000251666">
    <property type="component" value="Chromosome"/>
</dbReference>
<dbReference type="Pfam" id="PF08878">
    <property type="entry name" value="HamA"/>
    <property type="match status" value="1"/>
</dbReference>
<organism evidence="2 3">
    <name type="scientific">Pseudomonas thivervalensis</name>
    <dbReference type="NCBI Taxonomy" id="86265"/>
    <lineage>
        <taxon>Bacteria</taxon>
        <taxon>Pseudomonadati</taxon>
        <taxon>Pseudomonadota</taxon>
        <taxon>Gammaproteobacteria</taxon>
        <taxon>Pseudomonadales</taxon>
        <taxon>Pseudomonadaceae</taxon>
        <taxon>Pseudomonas</taxon>
    </lineage>
</organism>
<gene>
    <name evidence="2" type="ORF">CEQ51_16345</name>
</gene>
<feature type="domain" description="Anti-bacteriophage protein A/HamA C-terminal" evidence="1">
    <location>
        <begin position="34"/>
        <end position="325"/>
    </location>
</feature>
<reference evidence="3" key="1">
    <citation type="journal article" date="2021" name="Front. Microbiol.">
        <title>Genomic Analysis of the 1-Aminocyclopropane-1-Carboxylate Deaminase-Producing Pseudomonas thivervalensis SC5 Reveals Its Multifaceted Roles in Soil and in Beneficial Interactions With Plants.</title>
        <authorList>
            <person name="Nascimento F.X."/>
            <person name="Uron P."/>
            <person name="Glick B.R."/>
            <person name="Giachini A."/>
            <person name="Rossi M.J."/>
        </authorList>
    </citation>
    <scope>NUCLEOTIDE SEQUENCE [LARGE SCALE GENOMIC DNA]</scope>
    <source>
        <strain evidence="3">PLM3</strain>
    </source>
</reference>
<dbReference type="EMBL" id="CP022202">
    <property type="protein sequence ID" value="AXA61579.1"/>
    <property type="molecule type" value="Genomic_DNA"/>
</dbReference>
<accession>A0A2Z4ZD39</accession>
<dbReference type="InterPro" id="IPR014976">
    <property type="entry name" value="AbpA_HamA_C"/>
</dbReference>
<dbReference type="KEGG" id="pthv:CE140_15790"/>
<evidence type="ECO:0000313" key="2">
    <source>
        <dbReference type="EMBL" id="AXA61579.1"/>
    </source>
</evidence>
<sequence>MVSDSPDATLIGTALEKLLNDSDLNKVIACLQETPEEKEQQPSLRLLHLRFNEDIPDIDALAEHLSSASMDYVLSRRRRDAFYLELSKAKNSSLRAVPKMMRAVKEAFIEFRAAYPERASEVGEVLAYCVALHHLGAAQLVSKMSLKTSHNMPVHGLDGIHAKFDGGVLTVFFLESKVTSTATSGGRDYAKSLAGFGSNKKQYLREYALIGDVGNLDVLEGEEREQLLEFLDPYSSKDLPKRERSIGVICYSENKLFSNTIPVDEGDPRKHERHFANLYAADRNRHQKNLTNQLEKHGITTAKCAVYLVAVPDVGALREGFYKALGVEPAESDGKVFVEDDDEMELEDE</sequence>